<gene>
    <name evidence="2" type="primary">ABSGL_04071.1 scaffold 4952</name>
</gene>
<sequence>SGPSSTINVTSLLPLSPPPIATTMLSKSNNAPPSAASSASSLSSIGSAGHALFPPIHPTDDDHPYTGHQDTYEDGHSDDDSEEGGSRHQYQRNNSSSSSMSGLVVTFSRHREPSNPQH</sequence>
<dbReference type="AlphaFoldDB" id="A0A163JD29"/>
<dbReference type="InParanoid" id="A0A163JD29"/>
<evidence type="ECO:0000313" key="3">
    <source>
        <dbReference type="Proteomes" id="UP000078561"/>
    </source>
</evidence>
<feature type="compositionally biased region" description="Basic and acidic residues" evidence="1">
    <location>
        <begin position="58"/>
        <end position="75"/>
    </location>
</feature>
<keyword evidence="3" id="KW-1185">Reference proteome</keyword>
<organism evidence="2">
    <name type="scientific">Absidia glauca</name>
    <name type="common">Pin mould</name>
    <dbReference type="NCBI Taxonomy" id="4829"/>
    <lineage>
        <taxon>Eukaryota</taxon>
        <taxon>Fungi</taxon>
        <taxon>Fungi incertae sedis</taxon>
        <taxon>Mucoromycota</taxon>
        <taxon>Mucoromycotina</taxon>
        <taxon>Mucoromycetes</taxon>
        <taxon>Mucorales</taxon>
        <taxon>Cunninghamellaceae</taxon>
        <taxon>Absidia</taxon>
    </lineage>
</organism>
<protein>
    <submittedName>
        <fullName evidence="2">Uncharacterized protein</fullName>
    </submittedName>
</protein>
<feature type="compositionally biased region" description="Low complexity" evidence="1">
    <location>
        <begin position="25"/>
        <end position="49"/>
    </location>
</feature>
<feature type="compositionally biased region" description="Basic and acidic residues" evidence="1">
    <location>
        <begin position="109"/>
        <end position="118"/>
    </location>
</feature>
<proteinExistence type="predicted"/>
<name>A0A163JD29_ABSGL</name>
<feature type="region of interest" description="Disordered" evidence="1">
    <location>
        <begin position="1"/>
        <end position="118"/>
    </location>
</feature>
<accession>A0A163JD29</accession>
<dbReference type="EMBL" id="LT552177">
    <property type="protein sequence ID" value="SAL98524.1"/>
    <property type="molecule type" value="Genomic_DNA"/>
</dbReference>
<reference evidence="2" key="1">
    <citation type="submission" date="2016-04" db="EMBL/GenBank/DDBJ databases">
        <authorList>
            <person name="Evans L.H."/>
            <person name="Alamgir A."/>
            <person name="Owens N."/>
            <person name="Weber N.D."/>
            <person name="Virtaneva K."/>
            <person name="Barbian K."/>
            <person name="Babar A."/>
            <person name="Rosenke K."/>
        </authorList>
    </citation>
    <scope>NUCLEOTIDE SEQUENCE [LARGE SCALE GENOMIC DNA]</scope>
    <source>
        <strain evidence="2">CBS 101.48</strain>
    </source>
</reference>
<dbReference type="Proteomes" id="UP000078561">
    <property type="component" value="Unassembled WGS sequence"/>
</dbReference>
<feature type="non-terminal residue" evidence="2">
    <location>
        <position position="1"/>
    </location>
</feature>
<evidence type="ECO:0000313" key="2">
    <source>
        <dbReference type="EMBL" id="SAL98524.1"/>
    </source>
</evidence>
<feature type="compositionally biased region" description="Polar residues" evidence="1">
    <location>
        <begin position="1"/>
        <end position="13"/>
    </location>
</feature>
<evidence type="ECO:0000256" key="1">
    <source>
        <dbReference type="SAM" id="MobiDB-lite"/>
    </source>
</evidence>